<keyword evidence="2" id="KW-0378">Hydrolase</keyword>
<dbReference type="GO" id="GO:0004386">
    <property type="term" value="F:helicase activity"/>
    <property type="evidence" value="ECO:0007669"/>
    <property type="project" value="UniProtKB-KW"/>
</dbReference>
<sequence>MSKQNAQLKQYRSRKTDDYSSDSDNFSDNTSECELKNCSDYGSDCESDNETNTIETLVAQPSKVEKQISNTIYSIKQVSSIYSKKQERFDDKFTQKDVINKISNEEISLLDVYTQEELADKLVIQVEQSDYKKFSVKFSVVNDISKVYEIFGIYEYINGQNLLRPVIDIDAFKEKIETKNVNTKNVFFSICCLFVRALYRILNCSWKEIIKELVIMISSDDSKCSYHLLYTPTLLVNY</sequence>
<evidence type="ECO:0000256" key="1">
    <source>
        <dbReference type="SAM" id="MobiDB-lite"/>
    </source>
</evidence>
<accession>A0A8H4EIP1</accession>
<keyword evidence="2" id="KW-0067">ATP-binding</keyword>
<evidence type="ECO:0000313" key="3">
    <source>
        <dbReference type="Proteomes" id="UP000439903"/>
    </source>
</evidence>
<feature type="compositionally biased region" description="Polar residues" evidence="1">
    <location>
        <begin position="1"/>
        <end position="10"/>
    </location>
</feature>
<name>A0A8H4EIP1_GIGMA</name>
<dbReference type="Proteomes" id="UP000439903">
    <property type="component" value="Unassembled WGS sequence"/>
</dbReference>
<keyword evidence="2" id="KW-0347">Helicase</keyword>
<evidence type="ECO:0000313" key="2">
    <source>
        <dbReference type="EMBL" id="KAF0492588.1"/>
    </source>
</evidence>
<protein>
    <submittedName>
        <fullName evidence="2">D5-like helicase-primase: PROVISIONAL</fullName>
    </submittedName>
</protein>
<organism evidence="2 3">
    <name type="scientific">Gigaspora margarita</name>
    <dbReference type="NCBI Taxonomy" id="4874"/>
    <lineage>
        <taxon>Eukaryota</taxon>
        <taxon>Fungi</taxon>
        <taxon>Fungi incertae sedis</taxon>
        <taxon>Mucoromycota</taxon>
        <taxon>Glomeromycotina</taxon>
        <taxon>Glomeromycetes</taxon>
        <taxon>Diversisporales</taxon>
        <taxon>Gigasporaceae</taxon>
        <taxon>Gigaspora</taxon>
    </lineage>
</organism>
<dbReference type="OrthoDB" id="2394087at2759"/>
<keyword evidence="3" id="KW-1185">Reference proteome</keyword>
<proteinExistence type="predicted"/>
<dbReference type="EMBL" id="WTPW01000639">
    <property type="protein sequence ID" value="KAF0492588.1"/>
    <property type="molecule type" value="Genomic_DNA"/>
</dbReference>
<dbReference type="AlphaFoldDB" id="A0A8H4EIP1"/>
<reference evidence="2 3" key="1">
    <citation type="journal article" date="2019" name="Environ. Microbiol.">
        <title>At the nexus of three kingdoms: the genome of the mycorrhizal fungus Gigaspora margarita provides insights into plant, endobacterial and fungal interactions.</title>
        <authorList>
            <person name="Venice F."/>
            <person name="Ghignone S."/>
            <person name="Salvioli di Fossalunga A."/>
            <person name="Amselem J."/>
            <person name="Novero M."/>
            <person name="Xianan X."/>
            <person name="Sedzielewska Toro K."/>
            <person name="Morin E."/>
            <person name="Lipzen A."/>
            <person name="Grigoriev I.V."/>
            <person name="Henrissat B."/>
            <person name="Martin F.M."/>
            <person name="Bonfante P."/>
        </authorList>
    </citation>
    <scope>NUCLEOTIDE SEQUENCE [LARGE SCALE GENOMIC DNA]</scope>
    <source>
        <strain evidence="2 3">BEG34</strain>
    </source>
</reference>
<gene>
    <name evidence="2" type="ORF">F8M41_021609</name>
</gene>
<feature type="region of interest" description="Disordered" evidence="1">
    <location>
        <begin position="1"/>
        <end position="32"/>
    </location>
</feature>
<keyword evidence="2" id="KW-0547">Nucleotide-binding</keyword>
<comment type="caution">
    <text evidence="2">The sequence shown here is derived from an EMBL/GenBank/DDBJ whole genome shotgun (WGS) entry which is preliminary data.</text>
</comment>